<protein>
    <submittedName>
        <fullName evidence="1">Uncharacterized protein</fullName>
    </submittedName>
</protein>
<gene>
    <name evidence="1" type="ORF">J2Z82_002285</name>
</gene>
<dbReference type="Proteomes" id="UP001519328">
    <property type="component" value="Unassembled WGS sequence"/>
</dbReference>
<reference evidence="1 2" key="1">
    <citation type="submission" date="2021-03" db="EMBL/GenBank/DDBJ databases">
        <title>Genomic Encyclopedia of Type Strains, Phase IV (KMG-IV): sequencing the most valuable type-strain genomes for metagenomic binning, comparative biology and taxonomic classification.</title>
        <authorList>
            <person name="Goeker M."/>
        </authorList>
    </citation>
    <scope>NUCLEOTIDE SEQUENCE [LARGE SCALE GENOMIC DNA]</scope>
    <source>
        <strain evidence="1 2">DSM 21085</strain>
    </source>
</reference>
<dbReference type="EMBL" id="JAGGKK010000011">
    <property type="protein sequence ID" value="MBP1949348.1"/>
    <property type="molecule type" value="Genomic_DNA"/>
</dbReference>
<name>A0ABS4HER5_9BACI</name>
<comment type="caution">
    <text evidence="1">The sequence shown here is derived from an EMBL/GenBank/DDBJ whole genome shotgun (WGS) entry which is preliminary data.</text>
</comment>
<organism evidence="1 2">
    <name type="scientific">Virgibacillus litoralis</name>
    <dbReference type="NCBI Taxonomy" id="578221"/>
    <lineage>
        <taxon>Bacteria</taxon>
        <taxon>Bacillati</taxon>
        <taxon>Bacillota</taxon>
        <taxon>Bacilli</taxon>
        <taxon>Bacillales</taxon>
        <taxon>Bacillaceae</taxon>
        <taxon>Virgibacillus</taxon>
    </lineage>
</organism>
<accession>A0ABS4HER5</accession>
<evidence type="ECO:0000313" key="1">
    <source>
        <dbReference type="EMBL" id="MBP1949348.1"/>
    </source>
</evidence>
<evidence type="ECO:0000313" key="2">
    <source>
        <dbReference type="Proteomes" id="UP001519328"/>
    </source>
</evidence>
<keyword evidence="2" id="KW-1185">Reference proteome</keyword>
<sequence>MEKNYLKSVQVSKRQQGFLRNKSNPFYLKIQNGIWFEKPYAINGSTYYFITDEEAIKKSMK</sequence>
<proteinExistence type="predicted"/>